<evidence type="ECO:0000313" key="4">
    <source>
        <dbReference type="EMBL" id="PND40474.1"/>
    </source>
</evidence>
<feature type="domain" description="Ketoreductase" evidence="3">
    <location>
        <begin position="382"/>
        <end position="571"/>
    </location>
</feature>
<dbReference type="FunFam" id="3.40.50.720:FF:000084">
    <property type="entry name" value="Short-chain dehydrogenase reductase"/>
    <property type="match status" value="1"/>
</dbReference>
<dbReference type="Pfam" id="PF07993">
    <property type="entry name" value="NAD_binding_4"/>
    <property type="match status" value="1"/>
</dbReference>
<name>A0A2N8L444_9BURK</name>
<dbReference type="Gene3D" id="3.40.50.720">
    <property type="entry name" value="NAD(P)-binding Rossmann-like Domain"/>
    <property type="match status" value="2"/>
</dbReference>
<dbReference type="InterPro" id="IPR057326">
    <property type="entry name" value="KR_dom"/>
</dbReference>
<sequence>MQQYFVTGATGFIGKRLVKKLLARRGSTVHFLLREESRDKLPELLAFWGLAKNSTRALPVFGDLTGKKLGVAAEDLKRLKGQIDHVFHLAAVYDLKADEASQVAVNVDGTRSLVEFAQAIEAGHVHHVSSIAAAGLYEGVFREDMFDEAEGLDHPYFMTKHESEKIVRKECKRPWTVYRPAMVVGDSSTGEMDKVDGPYYFFKPIQRLRQILPPWMPSIGLEGGRVNIVPVDFVVNALDHIAHRERKSGACFHLVDPVGYRVGDVLDIFSKAAHAPKMNLFINAALLGFIPKSVKKGLMALAPVRRIRNAVMKDLGLPDDMFTFINYPTRFDCRETEAALKGSGIACPNLHDYAWRLWDYWERHLDPDLSIDRSLRGATAGKVVLVTGGSSGIGLAAAKKFAEAGAITLICARDEIKLAEAVKEIREAAGAQAQVHAFSADIANEESCAAMIAAISEQFGGVDFLINNAGRSIRRAIESSYDRFHDFERTMQLNYFGCLRVTMGLLPGMVAKKKGHVVNISSIGVLTNAPRFSAYVASKAALDAWTRCASSEYADLGVTFTTINMPLVRTPMIAPTQIYKNVPTLAPEEAADMVAQACIAKPVRIATRLGITGELMHALVPRVAQIVMNTSFRMFPDSDAAKGAKPGSKPQLSAEAIALQQMMKGIHF</sequence>
<dbReference type="GO" id="GO:0016491">
    <property type="term" value="F:oxidoreductase activity"/>
    <property type="evidence" value="ECO:0007669"/>
    <property type="project" value="UniProtKB-KW"/>
</dbReference>
<dbReference type="CDD" id="cd05233">
    <property type="entry name" value="SDR_c"/>
    <property type="match status" value="1"/>
</dbReference>
<dbReference type="InterPro" id="IPR036291">
    <property type="entry name" value="NAD(P)-bd_dom_sf"/>
</dbReference>
<keyword evidence="5" id="KW-1185">Reference proteome</keyword>
<keyword evidence="2" id="KW-0560">Oxidoreductase</keyword>
<dbReference type="PRINTS" id="PR00080">
    <property type="entry name" value="SDRFAMILY"/>
</dbReference>
<reference evidence="4 5" key="1">
    <citation type="submission" date="2018-01" db="EMBL/GenBank/DDBJ databases">
        <title>Draft genome sequence of Paucibacter aquatile CR182 isolated from freshwater of the Nakdong River.</title>
        <authorList>
            <person name="Choi A."/>
            <person name="Chung E.J."/>
        </authorList>
    </citation>
    <scope>NUCLEOTIDE SEQUENCE [LARGE SCALE GENOMIC DNA]</scope>
    <source>
        <strain evidence="4 5">CR182</strain>
    </source>
</reference>
<dbReference type="PANTHER" id="PTHR44196:SF1">
    <property type="entry name" value="DEHYDROGENASE_REDUCTASE SDR FAMILY MEMBER 7B"/>
    <property type="match status" value="1"/>
</dbReference>
<dbReference type="EMBL" id="POSP01000001">
    <property type="protein sequence ID" value="PND40474.1"/>
    <property type="molecule type" value="Genomic_DNA"/>
</dbReference>
<dbReference type="PRINTS" id="PR00081">
    <property type="entry name" value="GDHRDH"/>
</dbReference>
<dbReference type="InterPro" id="IPR013120">
    <property type="entry name" value="FAR_NAD-bd"/>
</dbReference>
<proteinExistence type="inferred from homology"/>
<dbReference type="RefSeq" id="WP_102766608.1">
    <property type="nucleotide sequence ID" value="NZ_POSP01000001.1"/>
</dbReference>
<comment type="similarity">
    <text evidence="1">Belongs to the short-chain dehydrogenases/reductases (SDR) family.</text>
</comment>
<dbReference type="SMART" id="SM00822">
    <property type="entry name" value="PKS_KR"/>
    <property type="match status" value="1"/>
</dbReference>
<dbReference type="Pfam" id="PF00106">
    <property type="entry name" value="adh_short"/>
    <property type="match status" value="1"/>
</dbReference>
<evidence type="ECO:0000256" key="2">
    <source>
        <dbReference type="ARBA" id="ARBA00023002"/>
    </source>
</evidence>
<organism evidence="4 5">
    <name type="scientific">Kinneretia aquatilis</name>
    <dbReference type="NCBI Taxonomy" id="2070761"/>
    <lineage>
        <taxon>Bacteria</taxon>
        <taxon>Pseudomonadati</taxon>
        <taxon>Pseudomonadota</taxon>
        <taxon>Betaproteobacteria</taxon>
        <taxon>Burkholderiales</taxon>
        <taxon>Sphaerotilaceae</taxon>
        <taxon>Roseateles</taxon>
    </lineage>
</organism>
<evidence type="ECO:0000259" key="3">
    <source>
        <dbReference type="SMART" id="SM00822"/>
    </source>
</evidence>
<evidence type="ECO:0000256" key="1">
    <source>
        <dbReference type="ARBA" id="ARBA00006484"/>
    </source>
</evidence>
<dbReference type="GO" id="GO:0016020">
    <property type="term" value="C:membrane"/>
    <property type="evidence" value="ECO:0007669"/>
    <property type="project" value="TreeGrafter"/>
</dbReference>
<gene>
    <name evidence="4" type="ORF">C1O66_01845</name>
</gene>
<dbReference type="AlphaFoldDB" id="A0A2N8L444"/>
<evidence type="ECO:0000313" key="5">
    <source>
        <dbReference type="Proteomes" id="UP000235916"/>
    </source>
</evidence>
<dbReference type="NCBIfam" id="NF005539">
    <property type="entry name" value="PRK07201.1"/>
    <property type="match status" value="1"/>
</dbReference>
<dbReference type="InterPro" id="IPR057313">
    <property type="entry name" value="Maqu_2507-like"/>
</dbReference>
<dbReference type="Proteomes" id="UP000235916">
    <property type="component" value="Unassembled WGS sequence"/>
</dbReference>
<dbReference type="PANTHER" id="PTHR44196">
    <property type="entry name" value="DEHYDROGENASE/REDUCTASE SDR FAMILY MEMBER 7B"/>
    <property type="match status" value="1"/>
</dbReference>
<comment type="caution">
    <text evidence="4">The sequence shown here is derived from an EMBL/GenBank/DDBJ whole genome shotgun (WGS) entry which is preliminary data.</text>
</comment>
<dbReference type="InterPro" id="IPR020904">
    <property type="entry name" value="Sc_DH/Rdtase_CS"/>
</dbReference>
<accession>A0A2N8L444</accession>
<protein>
    <submittedName>
        <fullName evidence="4">Short chain dehydrogenase</fullName>
    </submittedName>
</protein>
<dbReference type="SUPFAM" id="SSF51735">
    <property type="entry name" value="NAD(P)-binding Rossmann-fold domains"/>
    <property type="match status" value="2"/>
</dbReference>
<dbReference type="PROSITE" id="PS00061">
    <property type="entry name" value="ADH_SHORT"/>
    <property type="match status" value="1"/>
</dbReference>
<dbReference type="OrthoDB" id="9810734at2"/>
<dbReference type="InterPro" id="IPR002347">
    <property type="entry name" value="SDR_fam"/>
</dbReference>
<dbReference type="CDD" id="cd05263">
    <property type="entry name" value="MupV_like_SDR_e"/>
    <property type="match status" value="1"/>
</dbReference>